<evidence type="ECO:0000313" key="2">
    <source>
        <dbReference type="EMBL" id="MFB9063382.1"/>
    </source>
</evidence>
<proteinExistence type="predicted"/>
<organism evidence="2 3">
    <name type="scientific">Flavobacterium branchiarum</name>
    <dbReference type="NCBI Taxonomy" id="1114870"/>
    <lineage>
        <taxon>Bacteria</taxon>
        <taxon>Pseudomonadati</taxon>
        <taxon>Bacteroidota</taxon>
        <taxon>Flavobacteriia</taxon>
        <taxon>Flavobacteriales</taxon>
        <taxon>Flavobacteriaceae</taxon>
        <taxon>Flavobacterium</taxon>
    </lineage>
</organism>
<reference evidence="2 3" key="1">
    <citation type="submission" date="2024-09" db="EMBL/GenBank/DDBJ databases">
        <authorList>
            <person name="Sun Q."/>
            <person name="Mori K."/>
        </authorList>
    </citation>
    <scope>NUCLEOTIDE SEQUENCE [LARGE SCALE GENOMIC DNA]</scope>
    <source>
        <strain evidence="2 3">CECT 7908</strain>
    </source>
</reference>
<comment type="caution">
    <text evidence="2">The sequence shown here is derived from an EMBL/GenBank/DDBJ whole genome shotgun (WGS) entry which is preliminary data.</text>
</comment>
<sequence length="289" mass="31864">MIADPCYYCPDEEEPTGGSGGFPGTPLREVIIKSPSSPPSFPPMTYIPRGPSYGGVTNPSEYTNPPRGGGGGSSDSNPPVTVTVDPSFDKNPCLKAVYTKLGGSVVFQNYLKKFDGTFSVANLKLEASSTLPSKINAETSPPKNYMISITFNSNNLGRPSLDVARTFIHEMIHAEMFRKLLSLSASNGEIDVTKLNQMLTEHNYPGLYDYYSRFGVNGMQHEQMASHYRETIVSYLKAYDSSLTQEEYESIAWEGLKETTTWNALSQTQKQKIADVYKQWLSKAGKACN</sequence>
<evidence type="ECO:0000256" key="1">
    <source>
        <dbReference type="SAM" id="MobiDB-lite"/>
    </source>
</evidence>
<accession>A0ABV5FIL8</accession>
<name>A0ABV5FIL8_9FLAO</name>
<dbReference type="EMBL" id="JBHMEX010000014">
    <property type="protein sequence ID" value="MFB9063382.1"/>
    <property type="molecule type" value="Genomic_DNA"/>
</dbReference>
<feature type="region of interest" description="Disordered" evidence="1">
    <location>
        <begin position="9"/>
        <end position="85"/>
    </location>
</feature>
<protein>
    <submittedName>
        <fullName evidence="2">Uncharacterized protein</fullName>
    </submittedName>
</protein>
<dbReference type="Proteomes" id="UP001589589">
    <property type="component" value="Unassembled WGS sequence"/>
</dbReference>
<evidence type="ECO:0000313" key="3">
    <source>
        <dbReference type="Proteomes" id="UP001589589"/>
    </source>
</evidence>
<keyword evidence="3" id="KW-1185">Reference proteome</keyword>
<dbReference type="RefSeq" id="WP_290267221.1">
    <property type="nucleotide sequence ID" value="NZ_JAUFQQ010000005.1"/>
</dbReference>
<gene>
    <name evidence="2" type="ORF">ACFFUQ_05050</name>
</gene>